<evidence type="ECO:0000313" key="3">
    <source>
        <dbReference type="EMBL" id="KAL2454764.1"/>
    </source>
</evidence>
<evidence type="ECO:0000313" key="4">
    <source>
        <dbReference type="EMBL" id="KAL2504972.1"/>
    </source>
</evidence>
<dbReference type="FunFam" id="3.40.50.2000:FF:000061">
    <property type="entry name" value="UDP-glycosyltransferase 83A1"/>
    <property type="match status" value="1"/>
</dbReference>
<accession>A0ABD1NUZ0</accession>
<dbReference type="CDD" id="cd03784">
    <property type="entry name" value="GT1_Gtf-like"/>
    <property type="match status" value="1"/>
</dbReference>
<name>A0ABD1NUZ0_9LAMI</name>
<dbReference type="PANTHER" id="PTHR11926:SF1412">
    <property type="entry name" value="UDP-GLYCOSYLTRANSFERASE 83A1-LIKE"/>
    <property type="match status" value="1"/>
</dbReference>
<dbReference type="EMBL" id="JBFOLK010000006">
    <property type="protein sequence ID" value="KAL2504972.1"/>
    <property type="molecule type" value="Genomic_DNA"/>
</dbReference>
<dbReference type="FunFam" id="3.40.50.2000:FF:000108">
    <property type="entry name" value="UDP-glycosyltransferase 83A1"/>
    <property type="match status" value="1"/>
</dbReference>
<reference evidence="3" key="2">
    <citation type="submission" date="2024-07" db="EMBL/GenBank/DDBJ databases">
        <title>Two chromosome-level genome assemblies of Korean endemic species Abeliophyllum distichum and Forsythia ovata (Oleaceae).</title>
        <authorList>
            <person name="Mun J.H."/>
        </authorList>
    </citation>
    <scope>NUCLEOTIDE SEQUENCE</scope>
    <source>
        <strain evidence="3">KNKB198505000391</strain>
        <tissue evidence="3">Leaf</tissue>
    </source>
</reference>
<comment type="caution">
    <text evidence="3">The sequence shown here is derived from an EMBL/GenBank/DDBJ whole genome shotgun (WGS) entry which is preliminary data.</text>
</comment>
<comment type="similarity">
    <text evidence="1">Belongs to the UDP-glycosyltransferase family.</text>
</comment>
<protein>
    <submittedName>
        <fullName evidence="3">UDP-glycosyltransferase 83A1</fullName>
    </submittedName>
</protein>
<dbReference type="Proteomes" id="UP001604336">
    <property type="component" value="Unassembled WGS sequence"/>
</dbReference>
<gene>
    <name evidence="4" type="ORF">Adt_20593</name>
    <name evidence="3" type="ORF">Adt_47740</name>
</gene>
<organism evidence="3 5">
    <name type="scientific">Abeliophyllum distichum</name>
    <dbReference type="NCBI Taxonomy" id="126358"/>
    <lineage>
        <taxon>Eukaryota</taxon>
        <taxon>Viridiplantae</taxon>
        <taxon>Streptophyta</taxon>
        <taxon>Embryophyta</taxon>
        <taxon>Tracheophyta</taxon>
        <taxon>Spermatophyta</taxon>
        <taxon>Magnoliopsida</taxon>
        <taxon>eudicotyledons</taxon>
        <taxon>Gunneridae</taxon>
        <taxon>Pentapetalae</taxon>
        <taxon>asterids</taxon>
        <taxon>lamiids</taxon>
        <taxon>Lamiales</taxon>
        <taxon>Oleaceae</taxon>
        <taxon>Forsythieae</taxon>
        <taxon>Abeliophyllum</taxon>
    </lineage>
</organism>
<proteinExistence type="inferred from homology"/>
<dbReference type="SUPFAM" id="SSF53756">
    <property type="entry name" value="UDP-Glycosyltransferase/glycogen phosphorylase"/>
    <property type="match status" value="1"/>
</dbReference>
<dbReference type="AlphaFoldDB" id="A0ABD1NUZ0"/>
<sequence>MRNPHVLLIPYPAQGHVIPLMELALNLAKHGFKVTFVNTEFNHERVIKALPETDKVQELIQMVSLPDGLESSDDRREIGKLSESIFDVMPGELKALIERINGSKSEKISCLIADAAMGWALEVVEKMGIKKVAFWPAAAALLALLLKIPSLIDDGIIDSDGQPMKNQKIQLSPMMPVMKTMDLYWSCISDDELTRKLFFKHMEKIVKPTKSADSLICNSSYWLESGTFDSYPDILPIGPLLASNRLGKSTGYLWREDSGCLAWLDQQPPDSVIYVAFGSFTVFDHNQFQELALCLELTDRPFLWVVRQNITDDVDNAYPTGFEERVHHRGRMVSWAPQQKVLSHPSVACFISHCGWNSTIEGISNGIPFLCWPYFSDQIFNKNYICDYLKIGLELNKDDNGIIRREEIKNKLERVLGDEAFKERALDLQAKIHNGVREGGSSYKNFNDFVAWIKD</sequence>
<reference evidence="5" key="1">
    <citation type="submission" date="2024-07" db="EMBL/GenBank/DDBJ databases">
        <title>Two chromosome-level genome assemblies of Korean endemic species Abeliophyllum distichum and Forsythia ovata (Oleaceae).</title>
        <authorList>
            <person name="Jang H."/>
        </authorList>
    </citation>
    <scope>NUCLEOTIDE SEQUENCE [LARGE SCALE GENOMIC DNA]</scope>
</reference>
<dbReference type="Pfam" id="PF00201">
    <property type="entry name" value="UDPGT"/>
    <property type="match status" value="1"/>
</dbReference>
<dbReference type="Gene3D" id="3.40.50.2000">
    <property type="entry name" value="Glycogen Phosphorylase B"/>
    <property type="match status" value="2"/>
</dbReference>
<dbReference type="GO" id="GO:0016740">
    <property type="term" value="F:transferase activity"/>
    <property type="evidence" value="ECO:0007669"/>
    <property type="project" value="UniProtKB-KW"/>
</dbReference>
<evidence type="ECO:0000256" key="2">
    <source>
        <dbReference type="ARBA" id="ARBA00022679"/>
    </source>
</evidence>
<evidence type="ECO:0000256" key="1">
    <source>
        <dbReference type="ARBA" id="ARBA00009995"/>
    </source>
</evidence>
<keyword evidence="2" id="KW-0808">Transferase</keyword>
<dbReference type="EMBL" id="JBFOLK010000281">
    <property type="protein sequence ID" value="KAL2454764.1"/>
    <property type="molecule type" value="Genomic_DNA"/>
</dbReference>
<keyword evidence="5" id="KW-1185">Reference proteome</keyword>
<evidence type="ECO:0000313" key="5">
    <source>
        <dbReference type="Proteomes" id="UP001604336"/>
    </source>
</evidence>
<dbReference type="InterPro" id="IPR002213">
    <property type="entry name" value="UDP_glucos_trans"/>
</dbReference>
<dbReference type="PANTHER" id="PTHR11926">
    <property type="entry name" value="GLUCOSYL/GLUCURONOSYL TRANSFERASES"/>
    <property type="match status" value="1"/>
</dbReference>